<reference evidence="8" key="2">
    <citation type="submission" date="2016-04" db="EMBL/GenBank/DDBJ databases">
        <title>First Complete Genome Sequence of a Subdivision 6 Acidobacterium.</title>
        <authorList>
            <person name="Huang S."/>
            <person name="Vieira S."/>
            <person name="Bunk B."/>
            <person name="Riedel T."/>
            <person name="Sproeer C."/>
            <person name="Overmann J."/>
        </authorList>
    </citation>
    <scope>NUCLEOTIDE SEQUENCE [LARGE SCALE GENOMIC DNA]</scope>
    <source>
        <strain evidence="8">DSM 100886 HEG_-6_39</strain>
    </source>
</reference>
<reference evidence="7 8" key="1">
    <citation type="journal article" date="2016" name="Genome Announc.">
        <title>First Complete Genome Sequence of a Subdivision 6 Acidobacterium Strain.</title>
        <authorList>
            <person name="Huang S."/>
            <person name="Vieira S."/>
            <person name="Bunk B."/>
            <person name="Riedel T."/>
            <person name="Sproer C."/>
            <person name="Overmann J."/>
        </authorList>
    </citation>
    <scope>NUCLEOTIDE SEQUENCE [LARGE SCALE GENOMIC DNA]</scope>
    <source>
        <strain evidence="8">DSM 100886 HEG_-6_39</strain>
    </source>
</reference>
<keyword evidence="3" id="KW-0408">Iron</keyword>
<dbReference type="Pfam" id="PF00384">
    <property type="entry name" value="Molybdopterin"/>
    <property type="match status" value="1"/>
</dbReference>
<dbReference type="GO" id="GO:0043546">
    <property type="term" value="F:molybdopterin cofactor binding"/>
    <property type="evidence" value="ECO:0007669"/>
    <property type="project" value="InterPro"/>
</dbReference>
<dbReference type="InterPro" id="IPR006657">
    <property type="entry name" value="MoPterin_dinucl-bd_dom"/>
</dbReference>
<evidence type="ECO:0000313" key="7">
    <source>
        <dbReference type="EMBL" id="AMY08325.1"/>
    </source>
</evidence>
<feature type="domain" description="4Fe-4S Mo/W bis-MGD-type" evidence="6">
    <location>
        <begin position="35"/>
        <end position="89"/>
    </location>
</feature>
<dbReference type="InterPro" id="IPR050123">
    <property type="entry name" value="Prok_molybdopt-oxidoreductase"/>
</dbReference>
<dbReference type="GO" id="GO:0051539">
    <property type="term" value="F:4 iron, 4 sulfur cluster binding"/>
    <property type="evidence" value="ECO:0007669"/>
    <property type="project" value="UniProtKB-KW"/>
</dbReference>
<dbReference type="GO" id="GO:0046872">
    <property type="term" value="F:metal ion binding"/>
    <property type="evidence" value="ECO:0007669"/>
    <property type="project" value="UniProtKB-KW"/>
</dbReference>
<dbReference type="EC" id="1.7.99.4" evidence="7"/>
<dbReference type="GO" id="GO:0003954">
    <property type="term" value="F:NADH dehydrogenase activity"/>
    <property type="evidence" value="ECO:0007669"/>
    <property type="project" value="TreeGrafter"/>
</dbReference>
<sequence length="754" mass="79681">MPTITPDSLRQRREGGTPPLTARVLLRRLGNVPTPPSTRAHCPYCAMQCGMLIGGTPDTPELAGDGDFPVNRGALCIKGWTSAGALAHADRLTSPLVRNAEGALAPATWDEALDRIADAIRALQARYGKDAIGVFGSGALTNEKAYLLGKFARVALGTRHIDYNGRFCMASAAAAANAAFGIDRGLPFPLADIAEAEAILLVGSNVAETLPPAMQYFDAQRRAGGHLIVVDPRRTPTAAAATLHLPLVPGTDGMLANGLLHVLIRDGLVDEAYIAQRTIGFAAVRGAVAACWPGRVERITGVPEADIVRAAHLLGRSRSAIVLTARGAEQQAQGVANTLAFINIALALGQVGRRGGGFGCLTGQGNGQGGREHGQKSDQLPGYRSLRDPQARAHVAAVWGVDPDALPPPGISAFELLDALGTDNGPRGLLVVGSNPAVSAPAAGRISKRLRALDLLVVCDFFVSETAALADVVLPVAMWAEEEGTITNLEGRVLRRRRVFAPPAGVRTDIEVLHLLASRLGHSKGFAFDSAAAVFEELGRASAGGAADYRGISHARLDAGEALYWPCPDEAHPGTPRLFASDFPTPDGCARFHVVTPTDPAEAPDREYPLYLTTGRVLAQYQSGTQTRRLRELVDRAPVPRVEVHPVTATQHGINAGDIVTVRTRRGEATLQVHVTATARVDTIFVPFHWGGLGSANLLTNPALDPTSKMPEFKVCAARLELRVPDMRAAQLVRANQDDGCGVAVVPVLLDTRS</sequence>
<dbReference type="Gene3D" id="2.40.40.20">
    <property type="match status" value="1"/>
</dbReference>
<keyword evidence="1" id="KW-0004">4Fe-4S</keyword>
<evidence type="ECO:0000259" key="6">
    <source>
        <dbReference type="SMART" id="SM00926"/>
    </source>
</evidence>
<accession>A0A143PIF3</accession>
<feature type="region of interest" description="Disordered" evidence="5">
    <location>
        <begin position="364"/>
        <end position="384"/>
    </location>
</feature>
<dbReference type="Gene3D" id="3.40.50.740">
    <property type="match status" value="1"/>
</dbReference>
<dbReference type="STRING" id="1855912.LuPra_01519"/>
<dbReference type="Proteomes" id="UP000076079">
    <property type="component" value="Chromosome"/>
</dbReference>
<dbReference type="SUPFAM" id="SSF50692">
    <property type="entry name" value="ADC-like"/>
    <property type="match status" value="1"/>
</dbReference>
<dbReference type="GO" id="GO:0016020">
    <property type="term" value="C:membrane"/>
    <property type="evidence" value="ECO:0007669"/>
    <property type="project" value="TreeGrafter"/>
</dbReference>
<evidence type="ECO:0000256" key="2">
    <source>
        <dbReference type="ARBA" id="ARBA00022723"/>
    </source>
</evidence>
<dbReference type="SMART" id="SM00926">
    <property type="entry name" value="Molybdop_Fe4S4"/>
    <property type="match status" value="1"/>
</dbReference>
<protein>
    <submittedName>
        <fullName evidence="7">Assimilatory nitrate reductase catalytic subunit</fullName>
        <ecNumber evidence="7">1.7.99.4</ecNumber>
    </submittedName>
</protein>
<dbReference type="PATRIC" id="fig|1813736.3.peg.1577"/>
<dbReference type="SUPFAM" id="SSF53706">
    <property type="entry name" value="Formate dehydrogenase/DMSO reductase, domains 1-3"/>
    <property type="match status" value="1"/>
</dbReference>
<gene>
    <name evidence="7" type="primary">nasA</name>
    <name evidence="7" type="ORF">LuPra_01519</name>
</gene>
<dbReference type="InterPro" id="IPR006963">
    <property type="entry name" value="Mopterin_OxRdtase_4Fe-4S_dom"/>
</dbReference>
<keyword evidence="7" id="KW-0560">Oxidoreductase</keyword>
<organism evidence="7 8">
    <name type="scientific">Luteitalea pratensis</name>
    <dbReference type="NCBI Taxonomy" id="1855912"/>
    <lineage>
        <taxon>Bacteria</taxon>
        <taxon>Pseudomonadati</taxon>
        <taxon>Acidobacteriota</taxon>
        <taxon>Vicinamibacteria</taxon>
        <taxon>Vicinamibacterales</taxon>
        <taxon>Vicinamibacteraceae</taxon>
        <taxon>Luteitalea</taxon>
    </lineage>
</organism>
<dbReference type="InterPro" id="IPR009010">
    <property type="entry name" value="Asp_de-COase-like_dom_sf"/>
</dbReference>
<evidence type="ECO:0000313" key="8">
    <source>
        <dbReference type="Proteomes" id="UP000076079"/>
    </source>
</evidence>
<dbReference type="CDD" id="cd00508">
    <property type="entry name" value="MopB_CT_Fdh-Nap-like"/>
    <property type="match status" value="1"/>
</dbReference>
<keyword evidence="4" id="KW-0411">Iron-sulfur</keyword>
<dbReference type="PANTHER" id="PTHR43105:SF10">
    <property type="entry name" value="NADH-QUINONE OXIDOREDUCTASE SUBUNIT G"/>
    <property type="match status" value="1"/>
</dbReference>
<evidence type="ECO:0000256" key="3">
    <source>
        <dbReference type="ARBA" id="ARBA00023004"/>
    </source>
</evidence>
<dbReference type="OrthoDB" id="9803192at2"/>
<dbReference type="Gene3D" id="3.40.228.10">
    <property type="entry name" value="Dimethylsulfoxide Reductase, domain 2"/>
    <property type="match status" value="1"/>
</dbReference>
<dbReference type="AlphaFoldDB" id="A0A143PIF3"/>
<dbReference type="EMBL" id="CP015136">
    <property type="protein sequence ID" value="AMY08325.1"/>
    <property type="molecule type" value="Genomic_DNA"/>
</dbReference>
<name>A0A143PIF3_LUTPR</name>
<keyword evidence="8" id="KW-1185">Reference proteome</keyword>
<dbReference type="GO" id="GO:0022904">
    <property type="term" value="P:respiratory electron transport chain"/>
    <property type="evidence" value="ECO:0007669"/>
    <property type="project" value="TreeGrafter"/>
</dbReference>
<dbReference type="InterPro" id="IPR006656">
    <property type="entry name" value="Mopterin_OxRdtase"/>
</dbReference>
<dbReference type="PANTHER" id="PTHR43105">
    <property type="entry name" value="RESPIRATORY NITRATE REDUCTASE"/>
    <property type="match status" value="1"/>
</dbReference>
<evidence type="ECO:0000256" key="4">
    <source>
        <dbReference type="ARBA" id="ARBA00023014"/>
    </source>
</evidence>
<keyword evidence="2" id="KW-0479">Metal-binding</keyword>
<evidence type="ECO:0000256" key="5">
    <source>
        <dbReference type="SAM" id="MobiDB-lite"/>
    </source>
</evidence>
<dbReference type="Pfam" id="PF01568">
    <property type="entry name" value="Molydop_binding"/>
    <property type="match status" value="1"/>
</dbReference>
<dbReference type="Pfam" id="PF04879">
    <property type="entry name" value="Molybdop_Fe4S4"/>
    <property type="match status" value="1"/>
</dbReference>
<dbReference type="Gene3D" id="2.20.25.90">
    <property type="entry name" value="ADC-like domains"/>
    <property type="match status" value="1"/>
</dbReference>
<proteinExistence type="predicted"/>
<dbReference type="KEGG" id="abac:LuPra_01519"/>
<evidence type="ECO:0000256" key="1">
    <source>
        <dbReference type="ARBA" id="ARBA00022485"/>
    </source>
</evidence>